<feature type="region of interest" description="Disordered" evidence="1">
    <location>
        <begin position="1"/>
        <end position="59"/>
    </location>
</feature>
<dbReference type="Proteomes" id="UP000762676">
    <property type="component" value="Unassembled WGS sequence"/>
</dbReference>
<gene>
    <name evidence="2" type="ORF">ElyMa_003368400</name>
</gene>
<feature type="compositionally biased region" description="Polar residues" evidence="1">
    <location>
        <begin position="1"/>
        <end position="49"/>
    </location>
</feature>
<evidence type="ECO:0000313" key="3">
    <source>
        <dbReference type="Proteomes" id="UP000762676"/>
    </source>
</evidence>
<dbReference type="AlphaFoldDB" id="A0AAV4JMK2"/>
<feature type="region of interest" description="Disordered" evidence="1">
    <location>
        <begin position="91"/>
        <end position="126"/>
    </location>
</feature>
<protein>
    <submittedName>
        <fullName evidence="2">Uncharacterized protein</fullName>
    </submittedName>
</protein>
<feature type="compositionally biased region" description="Basic residues" evidence="1">
    <location>
        <begin position="176"/>
        <end position="185"/>
    </location>
</feature>
<proteinExistence type="predicted"/>
<comment type="caution">
    <text evidence="2">The sequence shown here is derived from an EMBL/GenBank/DDBJ whole genome shotgun (WGS) entry which is preliminary data.</text>
</comment>
<sequence>MSSGISGSTTKPTNSNSIGTSKSTNNSNHTAPTVNKTSPSTIEHSQQWKTMPKGSKKIVAPSKKYFSGEVSNSSVGGKGCCGDGGGGIDSGSIGEHMAMGKRESTCSTSSLLRRHSSKHGTENVQNNVKQGVKSSSSLAAAAAAVAATAVAATATAATTVGAASLVESRSDNAVRKSQKKNKRLSKSSMKT</sequence>
<feature type="region of interest" description="Disordered" evidence="1">
    <location>
        <begin position="165"/>
        <end position="191"/>
    </location>
</feature>
<evidence type="ECO:0000313" key="2">
    <source>
        <dbReference type="EMBL" id="GFS22616.1"/>
    </source>
</evidence>
<organism evidence="2 3">
    <name type="scientific">Elysia marginata</name>
    <dbReference type="NCBI Taxonomy" id="1093978"/>
    <lineage>
        <taxon>Eukaryota</taxon>
        <taxon>Metazoa</taxon>
        <taxon>Spiralia</taxon>
        <taxon>Lophotrochozoa</taxon>
        <taxon>Mollusca</taxon>
        <taxon>Gastropoda</taxon>
        <taxon>Heterobranchia</taxon>
        <taxon>Euthyneura</taxon>
        <taxon>Panpulmonata</taxon>
        <taxon>Sacoglossa</taxon>
        <taxon>Placobranchoidea</taxon>
        <taxon>Plakobranchidae</taxon>
        <taxon>Elysia</taxon>
    </lineage>
</organism>
<accession>A0AAV4JMK2</accession>
<name>A0AAV4JMK2_9GAST</name>
<reference evidence="2 3" key="1">
    <citation type="journal article" date="2021" name="Elife">
        <title>Chloroplast acquisition without the gene transfer in kleptoplastic sea slugs, Plakobranchus ocellatus.</title>
        <authorList>
            <person name="Maeda T."/>
            <person name="Takahashi S."/>
            <person name="Yoshida T."/>
            <person name="Shimamura S."/>
            <person name="Takaki Y."/>
            <person name="Nagai Y."/>
            <person name="Toyoda A."/>
            <person name="Suzuki Y."/>
            <person name="Arimoto A."/>
            <person name="Ishii H."/>
            <person name="Satoh N."/>
            <person name="Nishiyama T."/>
            <person name="Hasebe M."/>
            <person name="Maruyama T."/>
            <person name="Minagawa J."/>
            <person name="Obokata J."/>
            <person name="Shigenobu S."/>
        </authorList>
    </citation>
    <scope>NUCLEOTIDE SEQUENCE [LARGE SCALE GENOMIC DNA]</scope>
</reference>
<dbReference type="EMBL" id="BMAT01006938">
    <property type="protein sequence ID" value="GFS22616.1"/>
    <property type="molecule type" value="Genomic_DNA"/>
</dbReference>
<keyword evidence="3" id="KW-1185">Reference proteome</keyword>
<evidence type="ECO:0000256" key="1">
    <source>
        <dbReference type="SAM" id="MobiDB-lite"/>
    </source>
</evidence>